<name>A0A238WGB9_9BACT</name>
<keyword evidence="2 5" id="KW-0812">Transmembrane</keyword>
<dbReference type="InterPro" id="IPR051533">
    <property type="entry name" value="WaaL-like"/>
</dbReference>
<dbReference type="Pfam" id="PF04932">
    <property type="entry name" value="Wzy_C"/>
    <property type="match status" value="1"/>
</dbReference>
<dbReference type="GO" id="GO:0016874">
    <property type="term" value="F:ligase activity"/>
    <property type="evidence" value="ECO:0007669"/>
    <property type="project" value="UniProtKB-KW"/>
</dbReference>
<accession>A0A238WGB9</accession>
<organism evidence="7 8">
    <name type="scientific">Hymenobacter mucosus</name>
    <dbReference type="NCBI Taxonomy" id="1411120"/>
    <lineage>
        <taxon>Bacteria</taxon>
        <taxon>Pseudomonadati</taxon>
        <taxon>Bacteroidota</taxon>
        <taxon>Cytophagia</taxon>
        <taxon>Cytophagales</taxon>
        <taxon>Hymenobacteraceae</taxon>
        <taxon>Hymenobacter</taxon>
    </lineage>
</organism>
<feature type="transmembrane region" description="Helical" evidence="5">
    <location>
        <begin position="249"/>
        <end position="266"/>
    </location>
</feature>
<keyword evidence="7" id="KW-0436">Ligase</keyword>
<feature type="transmembrane region" description="Helical" evidence="5">
    <location>
        <begin position="29"/>
        <end position="58"/>
    </location>
</feature>
<evidence type="ECO:0000256" key="4">
    <source>
        <dbReference type="ARBA" id="ARBA00023136"/>
    </source>
</evidence>
<evidence type="ECO:0000256" key="3">
    <source>
        <dbReference type="ARBA" id="ARBA00022989"/>
    </source>
</evidence>
<feature type="transmembrane region" description="Helical" evidence="5">
    <location>
        <begin position="404"/>
        <end position="421"/>
    </location>
</feature>
<dbReference type="AlphaFoldDB" id="A0A238WGB9"/>
<evidence type="ECO:0000259" key="6">
    <source>
        <dbReference type="Pfam" id="PF04932"/>
    </source>
</evidence>
<proteinExistence type="predicted"/>
<dbReference type="PANTHER" id="PTHR37422">
    <property type="entry name" value="TEICHURONIC ACID BIOSYNTHESIS PROTEIN TUAE"/>
    <property type="match status" value="1"/>
</dbReference>
<reference evidence="8" key="1">
    <citation type="submission" date="2017-06" db="EMBL/GenBank/DDBJ databases">
        <authorList>
            <person name="Varghese N."/>
            <person name="Submissions S."/>
        </authorList>
    </citation>
    <scope>NUCLEOTIDE SEQUENCE [LARGE SCALE GENOMIC DNA]</scope>
    <source>
        <strain evidence="8">DSM 28041</strain>
    </source>
</reference>
<feature type="transmembrane region" description="Helical" evidence="5">
    <location>
        <begin position="133"/>
        <end position="154"/>
    </location>
</feature>
<feature type="transmembrane region" description="Helical" evidence="5">
    <location>
        <begin position="174"/>
        <end position="194"/>
    </location>
</feature>
<keyword evidence="3 5" id="KW-1133">Transmembrane helix</keyword>
<dbReference type="PANTHER" id="PTHR37422:SF13">
    <property type="entry name" value="LIPOPOLYSACCHARIDE BIOSYNTHESIS PROTEIN PA4999-RELATED"/>
    <property type="match status" value="1"/>
</dbReference>
<feature type="transmembrane region" description="Helical" evidence="5">
    <location>
        <begin position="206"/>
        <end position="223"/>
    </location>
</feature>
<dbReference type="GO" id="GO:0016020">
    <property type="term" value="C:membrane"/>
    <property type="evidence" value="ECO:0007669"/>
    <property type="project" value="UniProtKB-SubCell"/>
</dbReference>
<keyword evidence="4 5" id="KW-0472">Membrane</keyword>
<keyword evidence="8" id="KW-1185">Reference proteome</keyword>
<comment type="subcellular location">
    <subcellularLocation>
        <location evidence="1">Membrane</location>
        <topology evidence="1">Multi-pass membrane protein</topology>
    </subcellularLocation>
</comment>
<dbReference type="InterPro" id="IPR007016">
    <property type="entry name" value="O-antigen_ligase-rel_domated"/>
</dbReference>
<feature type="domain" description="O-antigen ligase-related" evidence="6">
    <location>
        <begin position="211"/>
        <end position="367"/>
    </location>
</feature>
<gene>
    <name evidence="7" type="ORF">SAMN06269173_102582</name>
</gene>
<dbReference type="EMBL" id="FZNS01000002">
    <property type="protein sequence ID" value="SNR45630.1"/>
    <property type="molecule type" value="Genomic_DNA"/>
</dbReference>
<evidence type="ECO:0000256" key="1">
    <source>
        <dbReference type="ARBA" id="ARBA00004141"/>
    </source>
</evidence>
<protein>
    <submittedName>
        <fullName evidence="7">O-antigen ligase</fullName>
    </submittedName>
</protein>
<feature type="transmembrane region" description="Helical" evidence="5">
    <location>
        <begin position="79"/>
        <end position="97"/>
    </location>
</feature>
<evidence type="ECO:0000313" key="8">
    <source>
        <dbReference type="Proteomes" id="UP000198310"/>
    </source>
</evidence>
<dbReference type="RefSeq" id="WP_089332085.1">
    <property type="nucleotide sequence ID" value="NZ_FZNS01000002.1"/>
</dbReference>
<dbReference type="Proteomes" id="UP000198310">
    <property type="component" value="Unassembled WGS sequence"/>
</dbReference>
<evidence type="ECO:0000256" key="2">
    <source>
        <dbReference type="ARBA" id="ARBA00022692"/>
    </source>
</evidence>
<sequence length="440" mass="49072">MAFTTSFLHPTGFQSRWRHWWASGKLSQYLLLLASVAGVTGLLASRALVALCPIVGVLAAATNPQIRRTLPQWIRLQSVWAPALLYAVLLVSCLYTDDWPVWRHEVYRQLPWLAVPFTFAVAAPLSERQRCAVGSLYVVGTALVGMATLGVYFLDAAAANVAFGLGQSLPSVTGIFHIHFGLMLALAAFLGLLLRRNSYTPPPVRWALVVSVILAVLTLHLLAYRTGLLAFYVMLVVEAVRLLLRRRVLGGVALLCALSVVPWLAYQTLEPVQQRMHATIWDVQQFQQEHDINQYSLSRRFAAWKTAVIVAQQHPWLGVGPADAYQAMMRQYEWQSFGLEPENRVMVHNQYLHQLVAAGVVGLSLWLLVLFGPLMKPALRQNAYVYRFLLIQATAMLVDSLLQLQIGFNLFVFFYGFLVVANERRAACTSVGKPSVCPTV</sequence>
<evidence type="ECO:0000256" key="5">
    <source>
        <dbReference type="SAM" id="Phobius"/>
    </source>
</evidence>
<feature type="transmembrane region" description="Helical" evidence="5">
    <location>
        <begin position="109"/>
        <end position="126"/>
    </location>
</feature>
<evidence type="ECO:0000313" key="7">
    <source>
        <dbReference type="EMBL" id="SNR45630.1"/>
    </source>
</evidence>
<feature type="transmembrane region" description="Helical" evidence="5">
    <location>
        <begin position="351"/>
        <end position="371"/>
    </location>
</feature>